<accession>A0A1B7L8G4</accession>
<comment type="similarity">
    <text evidence="5">Belongs to the class-II pyridoxal-phosphate-dependent aminotransferase family. MalY/PatB cystathionine beta-lyase subfamily.</text>
</comment>
<comment type="cofactor">
    <cofactor evidence="1">
        <name>pyridoxal 5'-phosphate</name>
        <dbReference type="ChEBI" id="CHEBI:597326"/>
    </cofactor>
</comment>
<keyword evidence="4" id="KW-0456">Lyase</keyword>
<dbReference type="Pfam" id="PF00155">
    <property type="entry name" value="Aminotran_1_2"/>
    <property type="match status" value="1"/>
</dbReference>
<evidence type="ECO:0000256" key="3">
    <source>
        <dbReference type="ARBA" id="ARBA00022898"/>
    </source>
</evidence>
<evidence type="ECO:0000259" key="6">
    <source>
        <dbReference type="Pfam" id="PF00155"/>
    </source>
</evidence>
<evidence type="ECO:0000256" key="2">
    <source>
        <dbReference type="ARBA" id="ARBA00012224"/>
    </source>
</evidence>
<organism evidence="7 8">
    <name type="scientific">Mangrovibacter phragmitis</name>
    <dbReference type="NCBI Taxonomy" id="1691903"/>
    <lineage>
        <taxon>Bacteria</taxon>
        <taxon>Pseudomonadati</taxon>
        <taxon>Pseudomonadota</taxon>
        <taxon>Gammaproteobacteria</taxon>
        <taxon>Enterobacterales</taxon>
        <taxon>Enterobacteriaceae</taxon>
        <taxon>Mangrovibacter</taxon>
    </lineage>
</organism>
<dbReference type="Gene3D" id="3.40.640.10">
    <property type="entry name" value="Type I PLP-dependent aspartate aminotransferase-like (Major domain)"/>
    <property type="match status" value="1"/>
</dbReference>
<dbReference type="PANTHER" id="PTHR43525">
    <property type="entry name" value="PROTEIN MALY"/>
    <property type="match status" value="1"/>
</dbReference>
<keyword evidence="7" id="KW-0808">Transferase</keyword>
<protein>
    <recommendedName>
        <fullName evidence="2">cysteine-S-conjugate beta-lyase</fullName>
        <ecNumber evidence="2">4.4.1.13</ecNumber>
    </recommendedName>
</protein>
<name>A0A1B7L8G4_9ENTR</name>
<dbReference type="CDD" id="cd00609">
    <property type="entry name" value="AAT_like"/>
    <property type="match status" value="1"/>
</dbReference>
<dbReference type="Gene3D" id="3.90.1150.10">
    <property type="entry name" value="Aspartate Aminotransferase, domain 1"/>
    <property type="match status" value="1"/>
</dbReference>
<keyword evidence="8" id="KW-1185">Reference proteome</keyword>
<dbReference type="RefSeq" id="WP_064594208.1">
    <property type="nucleotide sequence ID" value="NZ_CP134782.1"/>
</dbReference>
<dbReference type="AlphaFoldDB" id="A0A1B7L8G4"/>
<dbReference type="EC" id="4.4.1.13" evidence="2"/>
<keyword evidence="3" id="KW-0663">Pyridoxal phosphate</keyword>
<evidence type="ECO:0000256" key="4">
    <source>
        <dbReference type="ARBA" id="ARBA00023239"/>
    </source>
</evidence>
<evidence type="ECO:0000313" key="7">
    <source>
        <dbReference type="EMBL" id="OAT78576.1"/>
    </source>
</evidence>
<evidence type="ECO:0000256" key="5">
    <source>
        <dbReference type="ARBA" id="ARBA00037974"/>
    </source>
</evidence>
<dbReference type="NCBIfam" id="TIGR04350">
    <property type="entry name" value="C_S_lyase_PatB"/>
    <property type="match status" value="1"/>
</dbReference>
<feature type="domain" description="Aminotransferase class I/classII large" evidence="6">
    <location>
        <begin position="37"/>
        <end position="372"/>
    </location>
</feature>
<dbReference type="EMBL" id="LYRP01000001">
    <property type="protein sequence ID" value="OAT78576.1"/>
    <property type="molecule type" value="Genomic_DNA"/>
</dbReference>
<dbReference type="Proteomes" id="UP000078225">
    <property type="component" value="Unassembled WGS sequence"/>
</dbReference>
<evidence type="ECO:0000256" key="1">
    <source>
        <dbReference type="ARBA" id="ARBA00001933"/>
    </source>
</evidence>
<dbReference type="InterPro" id="IPR004839">
    <property type="entry name" value="Aminotransferase_I/II_large"/>
</dbReference>
<proteinExistence type="inferred from homology"/>
<dbReference type="InterPro" id="IPR015424">
    <property type="entry name" value="PyrdxlP-dep_Trfase"/>
</dbReference>
<dbReference type="STRING" id="1691903.A9B99_02280"/>
<evidence type="ECO:0000313" key="8">
    <source>
        <dbReference type="Proteomes" id="UP000078225"/>
    </source>
</evidence>
<dbReference type="SUPFAM" id="SSF53383">
    <property type="entry name" value="PLP-dependent transferases"/>
    <property type="match status" value="1"/>
</dbReference>
<comment type="caution">
    <text evidence="7">The sequence shown here is derived from an EMBL/GenBank/DDBJ whole genome shotgun (WGS) entry which is preliminary data.</text>
</comment>
<keyword evidence="7" id="KW-0032">Aminotransferase</keyword>
<dbReference type="InterPro" id="IPR015421">
    <property type="entry name" value="PyrdxlP-dep_Trfase_major"/>
</dbReference>
<dbReference type="OrthoDB" id="3224382at2"/>
<dbReference type="InterPro" id="IPR015422">
    <property type="entry name" value="PyrdxlP-dep_Trfase_small"/>
</dbReference>
<dbReference type="PANTHER" id="PTHR43525:SF1">
    <property type="entry name" value="PROTEIN MALY"/>
    <property type="match status" value="1"/>
</dbReference>
<dbReference type="GO" id="GO:0008483">
    <property type="term" value="F:transaminase activity"/>
    <property type="evidence" value="ECO:0007669"/>
    <property type="project" value="UniProtKB-KW"/>
</dbReference>
<gene>
    <name evidence="7" type="ORF">A9B99_02280</name>
</gene>
<dbReference type="GO" id="GO:0047804">
    <property type="term" value="F:cysteine-S-conjugate beta-lyase activity"/>
    <property type="evidence" value="ECO:0007669"/>
    <property type="project" value="UniProtKB-EC"/>
</dbReference>
<dbReference type="InterPro" id="IPR051798">
    <property type="entry name" value="Class-II_PLP-Dep_Aminotrans"/>
</dbReference>
<reference evidence="8" key="1">
    <citation type="submission" date="2016-05" db="EMBL/GenBank/DDBJ databases">
        <authorList>
            <person name="Behera P."/>
            <person name="Vaishampayan P."/>
            <person name="Singh N."/>
            <person name="Raina V."/>
            <person name="Suar M."/>
            <person name="Pattnaik A."/>
            <person name="Rastogi G."/>
        </authorList>
    </citation>
    <scope>NUCLEOTIDE SEQUENCE [LARGE SCALE GENOMIC DNA]</scope>
    <source>
        <strain evidence="8">MP23</strain>
    </source>
</reference>
<sequence>MTFNFDEHTDRYHSDSIKWNHWPPSVLPMWVADTDFRSPPCVIEALQARVAQGVFGYGKHPDGLAEAVVNWLANRYDWHIEPEWLVFIPGVATGLNLAVRAYCGPDQGTLAPDPIYPPFRKAARLAGHTQLNAPLHLQNDRWVMNLEEIEPQLLGNERLLMLCNPQNPGGTVYRRNELSEQLAFAQRNNLIVCSDEIHCDLLLDEGAHHIPFASLSDDAAQRTVTLMAPSKTWNIAGLGASFAIIANPVLRQRFVATRAGIVPEVDILAITAAEAALREGGSWLDAQLQVLRNNRDTLCAAINALPGLAVIPPEGTYLAWVDCSGLPVDNPAKFFLDAGLGFSPGRDFGNSSFVRINFGCTQETLNEAILRIQRAVNAL</sequence>
<dbReference type="GO" id="GO:0030170">
    <property type="term" value="F:pyridoxal phosphate binding"/>
    <property type="evidence" value="ECO:0007669"/>
    <property type="project" value="InterPro"/>
</dbReference>
<dbReference type="InterPro" id="IPR027619">
    <property type="entry name" value="C-S_lyase_PatB-like"/>
</dbReference>